<proteinExistence type="predicted"/>
<protein>
    <submittedName>
        <fullName evidence="1">Uncharacterized protein</fullName>
    </submittedName>
</protein>
<dbReference type="AlphaFoldDB" id="A0A5B7X3Q3"/>
<dbReference type="EMBL" id="CP040812">
    <property type="protein sequence ID" value="QCY69331.1"/>
    <property type="molecule type" value="Genomic_DNA"/>
</dbReference>
<sequence length="191" mass="21692">MKRLLVLLILAGAVSCKSTKPNEPSTQDPFIVENLASLSLDEIKQKHPDADMKEDVGMFEEGTEEYPYCILYPDTQDELHITWANEERTQINDIRFAEAGKWKTNAGIQPGTTYQQLNELNGKPISFYGFGWDYSGAVVWNEGNLENSNLRVFLAPKNSPEGKFYGDFILEPTEEELAYMDLKVQTVVYKP</sequence>
<dbReference type="PROSITE" id="PS51257">
    <property type="entry name" value="PROKAR_LIPOPROTEIN"/>
    <property type="match status" value="1"/>
</dbReference>
<evidence type="ECO:0000313" key="1">
    <source>
        <dbReference type="EMBL" id="QCY69331.1"/>
    </source>
</evidence>
<dbReference type="RefSeq" id="WP_139065900.1">
    <property type="nucleotide sequence ID" value="NZ_CP040812.1"/>
</dbReference>
<dbReference type="OrthoDB" id="1144014at2"/>
<gene>
    <name evidence="1" type="ORF">FHG64_07950</name>
</gene>
<accession>A0A5B7X3Q3</accession>
<organism evidence="1 2">
    <name type="scientific">Antarcticibacterium flavum</name>
    <dbReference type="NCBI Taxonomy" id="2058175"/>
    <lineage>
        <taxon>Bacteria</taxon>
        <taxon>Pseudomonadati</taxon>
        <taxon>Bacteroidota</taxon>
        <taxon>Flavobacteriia</taxon>
        <taxon>Flavobacteriales</taxon>
        <taxon>Flavobacteriaceae</taxon>
        <taxon>Antarcticibacterium</taxon>
    </lineage>
</organism>
<keyword evidence="2" id="KW-1185">Reference proteome</keyword>
<reference evidence="1 2" key="1">
    <citation type="submission" date="2019-06" db="EMBL/GenBank/DDBJ databases">
        <title>Complete genome sequence of Antarcticibacterium flavum KCTC 52984T from an Antarctic marine sediment.</title>
        <authorList>
            <person name="Lee Y.M."/>
            <person name="Shin S.C."/>
        </authorList>
    </citation>
    <scope>NUCLEOTIDE SEQUENCE [LARGE SCALE GENOMIC DNA]</scope>
    <source>
        <strain evidence="1 2">KCTC 52984</strain>
    </source>
</reference>
<dbReference type="KEGG" id="afla:FHG64_07950"/>
<dbReference type="Proteomes" id="UP000309016">
    <property type="component" value="Chromosome"/>
</dbReference>
<evidence type="ECO:0000313" key="2">
    <source>
        <dbReference type="Proteomes" id="UP000309016"/>
    </source>
</evidence>
<name>A0A5B7X3Q3_9FLAO</name>